<accession>A0A1Y1V074</accession>
<dbReference type="Proteomes" id="UP000193719">
    <property type="component" value="Unassembled WGS sequence"/>
</dbReference>
<evidence type="ECO:0000256" key="7">
    <source>
        <dbReference type="SAM" id="MobiDB-lite"/>
    </source>
</evidence>
<dbReference type="GO" id="GO:0005681">
    <property type="term" value="C:spliceosomal complex"/>
    <property type="evidence" value="ECO:0007669"/>
    <property type="project" value="UniProtKB-KW"/>
</dbReference>
<feature type="non-terminal residue" evidence="9">
    <location>
        <position position="80"/>
    </location>
</feature>
<proteinExistence type="inferred from homology"/>
<reference evidence="9 10" key="1">
    <citation type="submission" date="2016-08" db="EMBL/GenBank/DDBJ databases">
        <title>Genomes of anaerobic fungi encode conserved fungal cellulosomes for biomass hydrolysis.</title>
        <authorList>
            <consortium name="DOE Joint Genome Institute"/>
            <person name="Haitjema C.H."/>
            <person name="Gilmore S.P."/>
            <person name="Henske J.K."/>
            <person name="Solomon K.V."/>
            <person name="De Groot R."/>
            <person name="Kuo A."/>
            <person name="Mondo S.J."/>
            <person name="Salamov A.A."/>
            <person name="Labutti K."/>
            <person name="Zhao Z."/>
            <person name="Chiniquy J."/>
            <person name="Barry K."/>
            <person name="Brewer H.M."/>
            <person name="Purvine S.O."/>
            <person name="Wright A.T."/>
            <person name="Boxma B."/>
            <person name="Van Alen T."/>
            <person name="Hackstein J.H."/>
            <person name="Baker S.E."/>
            <person name="Grigoriev I.V."/>
            <person name="O'Malley M.A."/>
        </authorList>
    </citation>
    <scope>NUCLEOTIDE SEQUENCE [LARGE SCALE GENOMIC DNA]</scope>
    <source>
        <strain evidence="10">finn</strain>
    </source>
</reference>
<sequence length="80" mass="9300">MYNGIGLVTPRGSGTNGFVQRNLSHIPNRPKREFKDFKDIPPPSALRKKDKEIIIHEKKREIEIKCIELQDELEEKGENE</sequence>
<dbReference type="Gene3D" id="6.10.140.420">
    <property type="match status" value="1"/>
</dbReference>
<dbReference type="STRING" id="1754191.A0A1Y1V074"/>
<dbReference type="Pfam" id="PF08312">
    <property type="entry name" value="cwf21"/>
    <property type="match status" value="1"/>
</dbReference>
<organism evidence="9 10">
    <name type="scientific">Piromyces finnis</name>
    <dbReference type="NCBI Taxonomy" id="1754191"/>
    <lineage>
        <taxon>Eukaryota</taxon>
        <taxon>Fungi</taxon>
        <taxon>Fungi incertae sedis</taxon>
        <taxon>Chytridiomycota</taxon>
        <taxon>Chytridiomycota incertae sedis</taxon>
        <taxon>Neocallimastigomycetes</taxon>
        <taxon>Neocallimastigales</taxon>
        <taxon>Neocallimastigaceae</taxon>
        <taxon>Piromyces</taxon>
    </lineage>
</organism>
<comment type="similarity">
    <text evidence="2">Belongs to the CWC21 family.</text>
</comment>
<dbReference type="OrthoDB" id="10267305at2759"/>
<feature type="domain" description="CWF21" evidence="8">
    <location>
        <begin position="55"/>
        <end position="79"/>
    </location>
</feature>
<evidence type="ECO:0000313" key="10">
    <source>
        <dbReference type="Proteomes" id="UP000193719"/>
    </source>
</evidence>
<name>A0A1Y1V074_9FUNG</name>
<evidence type="ECO:0000256" key="6">
    <source>
        <dbReference type="ARBA" id="ARBA00023242"/>
    </source>
</evidence>
<keyword evidence="3" id="KW-0507">mRNA processing</keyword>
<feature type="compositionally biased region" description="Polar residues" evidence="7">
    <location>
        <begin position="12"/>
        <end position="21"/>
    </location>
</feature>
<keyword evidence="5" id="KW-0508">mRNA splicing</keyword>
<keyword evidence="6" id="KW-0539">Nucleus</keyword>
<gene>
    <name evidence="9" type="ORF">BCR36DRAFT_228605</name>
</gene>
<evidence type="ECO:0000256" key="5">
    <source>
        <dbReference type="ARBA" id="ARBA00023187"/>
    </source>
</evidence>
<evidence type="ECO:0000256" key="4">
    <source>
        <dbReference type="ARBA" id="ARBA00022728"/>
    </source>
</evidence>
<dbReference type="AlphaFoldDB" id="A0A1Y1V074"/>
<evidence type="ECO:0000256" key="2">
    <source>
        <dbReference type="ARBA" id="ARBA00005954"/>
    </source>
</evidence>
<reference evidence="9 10" key="2">
    <citation type="submission" date="2016-08" db="EMBL/GenBank/DDBJ databases">
        <title>Pervasive Adenine N6-methylation of Active Genes in Fungi.</title>
        <authorList>
            <consortium name="DOE Joint Genome Institute"/>
            <person name="Mondo S.J."/>
            <person name="Dannebaum R.O."/>
            <person name="Kuo R.C."/>
            <person name="Labutti K."/>
            <person name="Haridas S."/>
            <person name="Kuo A."/>
            <person name="Salamov A."/>
            <person name="Ahrendt S.R."/>
            <person name="Lipzen A."/>
            <person name="Sullivan W."/>
            <person name="Andreopoulos W.B."/>
            <person name="Clum A."/>
            <person name="Lindquist E."/>
            <person name="Daum C."/>
            <person name="Ramamoorthy G.K."/>
            <person name="Gryganskyi A."/>
            <person name="Culley D."/>
            <person name="Magnuson J.K."/>
            <person name="James T.Y."/>
            <person name="O'Malley M.A."/>
            <person name="Stajich J.E."/>
            <person name="Spatafora J.W."/>
            <person name="Visel A."/>
            <person name="Grigoriev I.V."/>
        </authorList>
    </citation>
    <scope>NUCLEOTIDE SEQUENCE [LARGE SCALE GENOMIC DNA]</scope>
    <source>
        <strain evidence="10">finn</strain>
    </source>
</reference>
<keyword evidence="10" id="KW-1185">Reference proteome</keyword>
<dbReference type="GO" id="GO:0008380">
    <property type="term" value="P:RNA splicing"/>
    <property type="evidence" value="ECO:0007669"/>
    <property type="project" value="UniProtKB-KW"/>
</dbReference>
<evidence type="ECO:0000256" key="3">
    <source>
        <dbReference type="ARBA" id="ARBA00022664"/>
    </source>
</evidence>
<evidence type="ECO:0000259" key="8">
    <source>
        <dbReference type="Pfam" id="PF08312"/>
    </source>
</evidence>
<evidence type="ECO:0000256" key="1">
    <source>
        <dbReference type="ARBA" id="ARBA00004123"/>
    </source>
</evidence>
<comment type="caution">
    <text evidence="9">The sequence shown here is derived from an EMBL/GenBank/DDBJ whole genome shotgun (WGS) entry which is preliminary data.</text>
</comment>
<dbReference type="PANTHER" id="PTHR36562">
    <property type="entry name" value="SERINE/ARGININE REPETITIVE MATRIX 2"/>
    <property type="match status" value="1"/>
</dbReference>
<feature type="region of interest" description="Disordered" evidence="7">
    <location>
        <begin position="1"/>
        <end position="21"/>
    </location>
</feature>
<keyword evidence="4" id="KW-0747">Spliceosome</keyword>
<dbReference type="InterPro" id="IPR051372">
    <property type="entry name" value="CWC21"/>
</dbReference>
<dbReference type="InterPro" id="IPR013170">
    <property type="entry name" value="mRNA_splic_Cwf21_dom"/>
</dbReference>
<dbReference type="PANTHER" id="PTHR36562:SF5">
    <property type="entry name" value="SERINE_ARGININE REPETITIVE MATRIX 2"/>
    <property type="match status" value="1"/>
</dbReference>
<protein>
    <recommendedName>
        <fullName evidence="8">CWF21 domain-containing protein</fullName>
    </recommendedName>
</protein>
<dbReference type="GO" id="GO:0006397">
    <property type="term" value="P:mRNA processing"/>
    <property type="evidence" value="ECO:0007669"/>
    <property type="project" value="UniProtKB-KW"/>
</dbReference>
<dbReference type="CDD" id="cd21372">
    <property type="entry name" value="cwf21_CWC21-like"/>
    <property type="match status" value="1"/>
</dbReference>
<comment type="subcellular location">
    <subcellularLocation>
        <location evidence="1">Nucleus</location>
    </subcellularLocation>
</comment>
<evidence type="ECO:0000313" key="9">
    <source>
        <dbReference type="EMBL" id="ORX44403.1"/>
    </source>
</evidence>
<dbReference type="EMBL" id="MCFH01000046">
    <property type="protein sequence ID" value="ORX44403.1"/>
    <property type="molecule type" value="Genomic_DNA"/>
</dbReference>